<gene>
    <name evidence="6" type="primary">iclR_2</name>
    <name evidence="6" type="ORF">TA5114_03293</name>
</gene>
<dbReference type="SMART" id="SM00346">
    <property type="entry name" value="HTH_ICLR"/>
    <property type="match status" value="1"/>
</dbReference>
<dbReference type="GO" id="GO:0003677">
    <property type="term" value="F:DNA binding"/>
    <property type="evidence" value="ECO:0007669"/>
    <property type="project" value="UniProtKB-KW"/>
</dbReference>
<dbReference type="EMBL" id="CYUE01000023">
    <property type="protein sequence ID" value="CUK27465.1"/>
    <property type="molecule type" value="Genomic_DNA"/>
</dbReference>
<dbReference type="Pfam" id="PF09339">
    <property type="entry name" value="HTH_IclR"/>
    <property type="match status" value="1"/>
</dbReference>
<evidence type="ECO:0000256" key="3">
    <source>
        <dbReference type="ARBA" id="ARBA00023163"/>
    </source>
</evidence>
<evidence type="ECO:0000259" key="4">
    <source>
        <dbReference type="PROSITE" id="PS51077"/>
    </source>
</evidence>
<accession>A0A0P1JDN0</accession>
<sequence>MNSVGAVVASKDTNVVQSVDRALTILESIAERRTGARVSDIATDVGLAVSTVHRLLTTMEQRHFVQQDPRTGGWMIGQRAHGVGESYSLHDSLVVPARPYLRSLRDQTRETANLGVIQSEEAVTISQVESREIMRAIAPPGGRVPVLNSGMGKAIVATWPDEAIASLIRRQGLRKMTSHSLGSEAEAFAEIEKIRQSGYAVDDEEYVIGMRCVAAVVMDHEGEAIAAVSVSGLAARVTHDCIPDIADAVVAAAKSLSAQIKDGEPVS</sequence>
<dbReference type="GO" id="GO:0003700">
    <property type="term" value="F:DNA-binding transcription factor activity"/>
    <property type="evidence" value="ECO:0007669"/>
    <property type="project" value="TreeGrafter"/>
</dbReference>
<dbReference type="InterPro" id="IPR036388">
    <property type="entry name" value="WH-like_DNA-bd_sf"/>
</dbReference>
<protein>
    <submittedName>
        <fullName evidence="6">Acetate operon repressor</fullName>
    </submittedName>
</protein>
<dbReference type="GO" id="GO:0045892">
    <property type="term" value="P:negative regulation of DNA-templated transcription"/>
    <property type="evidence" value="ECO:0007669"/>
    <property type="project" value="TreeGrafter"/>
</dbReference>
<organism evidence="6 7">
    <name type="scientific">Cognatishimia activa</name>
    <dbReference type="NCBI Taxonomy" id="1715691"/>
    <lineage>
        <taxon>Bacteria</taxon>
        <taxon>Pseudomonadati</taxon>
        <taxon>Pseudomonadota</taxon>
        <taxon>Alphaproteobacteria</taxon>
        <taxon>Rhodobacterales</taxon>
        <taxon>Paracoccaceae</taxon>
        <taxon>Cognatishimia</taxon>
    </lineage>
</organism>
<evidence type="ECO:0000256" key="1">
    <source>
        <dbReference type="ARBA" id="ARBA00023015"/>
    </source>
</evidence>
<name>A0A0P1JDN0_9RHOB</name>
<dbReference type="PROSITE" id="PS51077">
    <property type="entry name" value="HTH_ICLR"/>
    <property type="match status" value="1"/>
</dbReference>
<dbReference type="InterPro" id="IPR036390">
    <property type="entry name" value="WH_DNA-bd_sf"/>
</dbReference>
<dbReference type="Pfam" id="PF01614">
    <property type="entry name" value="IclR_C"/>
    <property type="match status" value="1"/>
</dbReference>
<dbReference type="PANTHER" id="PTHR30136:SF24">
    <property type="entry name" value="HTH-TYPE TRANSCRIPTIONAL REPRESSOR ALLR"/>
    <property type="match status" value="1"/>
</dbReference>
<dbReference type="InterPro" id="IPR005471">
    <property type="entry name" value="Tscrpt_reg_IclR_N"/>
</dbReference>
<keyword evidence="7" id="KW-1185">Reference proteome</keyword>
<dbReference type="FunFam" id="1.10.10.10:FF:000056">
    <property type="entry name" value="IclR family transcriptional regulator"/>
    <property type="match status" value="1"/>
</dbReference>
<dbReference type="PROSITE" id="PS51078">
    <property type="entry name" value="ICLR_ED"/>
    <property type="match status" value="1"/>
</dbReference>
<dbReference type="Proteomes" id="UP000051184">
    <property type="component" value="Unassembled WGS sequence"/>
</dbReference>
<dbReference type="SUPFAM" id="SSF46785">
    <property type="entry name" value="Winged helix' DNA-binding domain"/>
    <property type="match status" value="1"/>
</dbReference>
<keyword evidence="3" id="KW-0804">Transcription</keyword>
<dbReference type="PANTHER" id="PTHR30136">
    <property type="entry name" value="HELIX-TURN-HELIX TRANSCRIPTIONAL REGULATOR, ICLR FAMILY"/>
    <property type="match status" value="1"/>
</dbReference>
<dbReference type="AlphaFoldDB" id="A0A0P1JDN0"/>
<dbReference type="Gene3D" id="3.30.450.40">
    <property type="match status" value="1"/>
</dbReference>
<reference evidence="7" key="1">
    <citation type="submission" date="2015-09" db="EMBL/GenBank/DDBJ databases">
        <authorList>
            <person name="Rodrigo-Torres Lidia"/>
            <person name="Arahal R.David."/>
        </authorList>
    </citation>
    <scope>NUCLEOTIDE SEQUENCE [LARGE SCALE GENOMIC DNA]</scope>
    <source>
        <strain evidence="7">CECT 5114</strain>
    </source>
</reference>
<evidence type="ECO:0000313" key="7">
    <source>
        <dbReference type="Proteomes" id="UP000051184"/>
    </source>
</evidence>
<dbReference type="InterPro" id="IPR029016">
    <property type="entry name" value="GAF-like_dom_sf"/>
</dbReference>
<evidence type="ECO:0000313" key="6">
    <source>
        <dbReference type="EMBL" id="CUK27465.1"/>
    </source>
</evidence>
<proteinExistence type="predicted"/>
<dbReference type="Gene3D" id="1.10.10.10">
    <property type="entry name" value="Winged helix-like DNA-binding domain superfamily/Winged helix DNA-binding domain"/>
    <property type="match status" value="1"/>
</dbReference>
<keyword evidence="2" id="KW-0238">DNA-binding</keyword>
<dbReference type="InterPro" id="IPR014757">
    <property type="entry name" value="Tscrpt_reg_IclR_C"/>
</dbReference>
<feature type="domain" description="IclR-ED" evidence="5">
    <location>
        <begin position="79"/>
        <end position="262"/>
    </location>
</feature>
<evidence type="ECO:0000259" key="5">
    <source>
        <dbReference type="PROSITE" id="PS51078"/>
    </source>
</evidence>
<feature type="domain" description="HTH iclR-type" evidence="4">
    <location>
        <begin position="16"/>
        <end position="78"/>
    </location>
</feature>
<dbReference type="SUPFAM" id="SSF55781">
    <property type="entry name" value="GAF domain-like"/>
    <property type="match status" value="1"/>
</dbReference>
<dbReference type="InterPro" id="IPR050707">
    <property type="entry name" value="HTH_MetabolicPath_Reg"/>
</dbReference>
<evidence type="ECO:0000256" key="2">
    <source>
        <dbReference type="ARBA" id="ARBA00023125"/>
    </source>
</evidence>
<keyword evidence="1" id="KW-0805">Transcription regulation</keyword>